<evidence type="ECO:0000256" key="1">
    <source>
        <dbReference type="SAM" id="MobiDB-lite"/>
    </source>
</evidence>
<feature type="region of interest" description="Disordered" evidence="1">
    <location>
        <begin position="1"/>
        <end position="52"/>
    </location>
</feature>
<name>A0ABW2Q2G3_9MICO</name>
<feature type="compositionally biased region" description="Acidic residues" evidence="1">
    <location>
        <begin position="18"/>
        <end position="31"/>
    </location>
</feature>
<proteinExistence type="predicted"/>
<dbReference type="EMBL" id="JBHTCQ010000001">
    <property type="protein sequence ID" value="MFC7403690.1"/>
    <property type="molecule type" value="Genomic_DNA"/>
</dbReference>
<dbReference type="Proteomes" id="UP001596455">
    <property type="component" value="Unassembled WGS sequence"/>
</dbReference>
<protein>
    <recommendedName>
        <fullName evidence="4">Nucleotide exchange factor GrpE</fullName>
    </recommendedName>
</protein>
<reference evidence="3" key="1">
    <citation type="journal article" date="2019" name="Int. J. Syst. Evol. Microbiol.">
        <title>The Global Catalogue of Microorganisms (GCM) 10K type strain sequencing project: providing services to taxonomists for standard genome sequencing and annotation.</title>
        <authorList>
            <consortium name="The Broad Institute Genomics Platform"/>
            <consortium name="The Broad Institute Genome Sequencing Center for Infectious Disease"/>
            <person name="Wu L."/>
            <person name="Ma J."/>
        </authorList>
    </citation>
    <scope>NUCLEOTIDE SEQUENCE [LARGE SCALE GENOMIC DNA]</scope>
    <source>
        <strain evidence="3">JCM 1490</strain>
    </source>
</reference>
<evidence type="ECO:0000313" key="3">
    <source>
        <dbReference type="Proteomes" id="UP001596455"/>
    </source>
</evidence>
<sequence length="52" mass="5592">MSQNSGSTPSEKPYDPSQDPDADPEQLEASEAEQQPDQAEGEDTPAETGNER</sequence>
<organism evidence="2 3">
    <name type="scientific">Georgenia alba</name>
    <dbReference type="NCBI Taxonomy" id="2233858"/>
    <lineage>
        <taxon>Bacteria</taxon>
        <taxon>Bacillati</taxon>
        <taxon>Actinomycetota</taxon>
        <taxon>Actinomycetes</taxon>
        <taxon>Micrococcales</taxon>
        <taxon>Bogoriellaceae</taxon>
        <taxon>Georgenia</taxon>
    </lineage>
</organism>
<evidence type="ECO:0000313" key="2">
    <source>
        <dbReference type="EMBL" id="MFC7403690.1"/>
    </source>
</evidence>
<accession>A0ABW2Q2G3</accession>
<comment type="caution">
    <text evidence="2">The sequence shown here is derived from an EMBL/GenBank/DDBJ whole genome shotgun (WGS) entry which is preliminary data.</text>
</comment>
<keyword evidence="3" id="KW-1185">Reference proteome</keyword>
<gene>
    <name evidence="2" type="ORF">ACFQQL_01110</name>
</gene>
<evidence type="ECO:0008006" key="4">
    <source>
        <dbReference type="Google" id="ProtNLM"/>
    </source>
</evidence>
<feature type="compositionally biased region" description="Polar residues" evidence="1">
    <location>
        <begin position="1"/>
        <end position="10"/>
    </location>
</feature>
<dbReference type="RefSeq" id="WP_382390391.1">
    <property type="nucleotide sequence ID" value="NZ_JBHTCQ010000001.1"/>
</dbReference>